<feature type="region of interest" description="Disordered" evidence="1">
    <location>
        <begin position="239"/>
        <end position="274"/>
    </location>
</feature>
<reference evidence="2 3" key="1">
    <citation type="submission" date="2023-02" db="EMBL/GenBank/DDBJ databases">
        <title>LHISI_Scaffold_Assembly.</title>
        <authorList>
            <person name="Stuart O.P."/>
            <person name="Cleave R."/>
            <person name="Magrath M.J.L."/>
            <person name="Mikheyev A.S."/>
        </authorList>
    </citation>
    <scope>NUCLEOTIDE SEQUENCE [LARGE SCALE GENOMIC DNA]</scope>
    <source>
        <strain evidence="2">Daus_M_001</strain>
        <tissue evidence="2">Leg muscle</tissue>
    </source>
</reference>
<feature type="compositionally biased region" description="Polar residues" evidence="1">
    <location>
        <begin position="264"/>
        <end position="274"/>
    </location>
</feature>
<dbReference type="InterPro" id="IPR053134">
    <property type="entry name" value="RNA-dir_DNA_polymerase"/>
</dbReference>
<feature type="compositionally biased region" description="Basic and acidic residues" evidence="1">
    <location>
        <begin position="239"/>
        <end position="248"/>
    </location>
</feature>
<feature type="region of interest" description="Disordered" evidence="1">
    <location>
        <begin position="191"/>
        <end position="224"/>
    </location>
</feature>
<dbReference type="Gene3D" id="3.10.10.10">
    <property type="entry name" value="HIV Type 1 Reverse Transcriptase, subunit A, domain 1"/>
    <property type="match status" value="1"/>
</dbReference>
<gene>
    <name evidence="2" type="ORF">PR048_007340</name>
</gene>
<accession>A0ABQ9IDD0</accession>
<keyword evidence="3" id="KW-1185">Reference proteome</keyword>
<dbReference type="SUPFAM" id="SSF56672">
    <property type="entry name" value="DNA/RNA polymerases"/>
    <property type="match status" value="1"/>
</dbReference>
<proteinExistence type="predicted"/>
<dbReference type="InterPro" id="IPR043502">
    <property type="entry name" value="DNA/RNA_pol_sf"/>
</dbReference>
<evidence type="ECO:0000313" key="3">
    <source>
        <dbReference type="Proteomes" id="UP001159363"/>
    </source>
</evidence>
<dbReference type="EMBL" id="JARBHB010000002">
    <property type="protein sequence ID" value="KAJ8894675.1"/>
    <property type="molecule type" value="Genomic_DNA"/>
</dbReference>
<name>A0ABQ9IDD0_9NEOP</name>
<evidence type="ECO:0000256" key="1">
    <source>
        <dbReference type="SAM" id="MobiDB-lite"/>
    </source>
</evidence>
<dbReference type="PANTHER" id="PTHR24559:SF450">
    <property type="entry name" value="RNA-DIRECTED DNA POLYMERASE HOMOLOG"/>
    <property type="match status" value="1"/>
</dbReference>
<dbReference type="PANTHER" id="PTHR24559">
    <property type="entry name" value="TRANSPOSON TY3-I GAG-POL POLYPROTEIN"/>
    <property type="match status" value="1"/>
</dbReference>
<sequence>MTRGLLRPLWSRARGTVGNKVAIHKSLASQAIDNFLPTRKPMCPVKVTGRKCRLEYCRLDFKRRDILVKHIARQKSSVKLQVSIAESMTFTKRVKDDREAFLDDSKLRKWFHEYVKRGSDLPTSDWLHKKYIPMAAEKKTEDIKLAVKNKPIAILCDETTDKEEGYFDIGCPKQREAINYLMSDGDTGVLSMEGGLGGGELQAGAGQDKTTTARSRGDSGMTDDSVDLAALQWRLLGKERTTGHRDNDSGTQEEPQQAAKVDQGGSSTSSNNFQQGATLGQLQEKTQCSKKPVFNMLRKTESLAPTAENRDTGIIIVCYAKKRRRGGLEKSDHLPESCRKIFLSVTRMVIGYGKNGAWVMGEFVPFHKILDRKPTIISVPTRYETIIQINTINDSVGIIPKQEITEGLCEEYNDIFQLPRDKLTFTQLNTKVPTEPNCAPIAVKPYHIPETHKEEINRQVEQMLKDDIIVSSRSPWNAPILVLPKKLDAMGQQNWKIVLDLRNLNQV</sequence>
<protein>
    <submittedName>
        <fullName evidence="2">Uncharacterized protein</fullName>
    </submittedName>
</protein>
<dbReference type="Proteomes" id="UP001159363">
    <property type="component" value="Chromosome 2"/>
</dbReference>
<comment type="caution">
    <text evidence="2">The sequence shown here is derived from an EMBL/GenBank/DDBJ whole genome shotgun (WGS) entry which is preliminary data.</text>
</comment>
<organism evidence="2 3">
    <name type="scientific">Dryococelus australis</name>
    <dbReference type="NCBI Taxonomy" id="614101"/>
    <lineage>
        <taxon>Eukaryota</taxon>
        <taxon>Metazoa</taxon>
        <taxon>Ecdysozoa</taxon>
        <taxon>Arthropoda</taxon>
        <taxon>Hexapoda</taxon>
        <taxon>Insecta</taxon>
        <taxon>Pterygota</taxon>
        <taxon>Neoptera</taxon>
        <taxon>Polyneoptera</taxon>
        <taxon>Phasmatodea</taxon>
        <taxon>Verophasmatodea</taxon>
        <taxon>Anareolatae</taxon>
        <taxon>Phasmatidae</taxon>
        <taxon>Eurycanthinae</taxon>
        <taxon>Dryococelus</taxon>
    </lineage>
</organism>
<evidence type="ECO:0000313" key="2">
    <source>
        <dbReference type="EMBL" id="KAJ8894675.1"/>
    </source>
</evidence>